<dbReference type="AlphaFoldDB" id="A0A8J2W9G2"/>
<dbReference type="GO" id="GO:0005634">
    <property type="term" value="C:nucleus"/>
    <property type="evidence" value="ECO:0007669"/>
    <property type="project" value="TreeGrafter"/>
</dbReference>
<dbReference type="SMART" id="SM00355">
    <property type="entry name" value="ZnF_C2H2"/>
    <property type="match status" value="12"/>
</dbReference>
<dbReference type="PANTHER" id="PTHR24409">
    <property type="entry name" value="ZINC FINGER PROTEIN 142"/>
    <property type="match status" value="1"/>
</dbReference>
<dbReference type="GO" id="GO:0000981">
    <property type="term" value="F:DNA-binding transcription factor activity, RNA polymerase II-specific"/>
    <property type="evidence" value="ECO:0007669"/>
    <property type="project" value="TreeGrafter"/>
</dbReference>
<dbReference type="EMBL" id="CAKASE010000074">
    <property type="protein sequence ID" value="CAG9575851.1"/>
    <property type="molecule type" value="Genomic_DNA"/>
</dbReference>
<gene>
    <name evidence="7" type="ORF">DCHRY22_LOCUS11677</name>
</gene>
<evidence type="ECO:0000256" key="2">
    <source>
        <dbReference type="ARBA" id="ARBA00022737"/>
    </source>
</evidence>
<evidence type="ECO:0000256" key="4">
    <source>
        <dbReference type="ARBA" id="ARBA00022833"/>
    </source>
</evidence>
<protein>
    <submittedName>
        <fullName evidence="7">(African queen) hypothetical protein</fullName>
    </submittedName>
</protein>
<keyword evidence="2" id="KW-0677">Repeat</keyword>
<dbReference type="PANTHER" id="PTHR24409:SF295">
    <property type="entry name" value="AZ2-RELATED"/>
    <property type="match status" value="1"/>
</dbReference>
<reference evidence="7" key="1">
    <citation type="submission" date="2021-09" db="EMBL/GenBank/DDBJ databases">
        <authorList>
            <person name="Martin H S."/>
        </authorList>
    </citation>
    <scope>NUCLEOTIDE SEQUENCE</scope>
</reference>
<feature type="compositionally biased region" description="Basic and acidic residues" evidence="5">
    <location>
        <begin position="31"/>
        <end position="48"/>
    </location>
</feature>
<evidence type="ECO:0000256" key="5">
    <source>
        <dbReference type="SAM" id="MobiDB-lite"/>
    </source>
</evidence>
<evidence type="ECO:0000313" key="8">
    <source>
        <dbReference type="Proteomes" id="UP000789524"/>
    </source>
</evidence>
<name>A0A8J2W9G2_9NEOP</name>
<feature type="domain" description="C2H2-type" evidence="6">
    <location>
        <begin position="533"/>
        <end position="553"/>
    </location>
</feature>
<feature type="region of interest" description="Disordered" evidence="5">
    <location>
        <begin position="24"/>
        <end position="48"/>
    </location>
</feature>
<dbReference type="InterPro" id="IPR013087">
    <property type="entry name" value="Znf_C2H2_type"/>
</dbReference>
<sequence>MQFKTQQLLIDHLYDVLNSKKTQSSQIKPINESESKDDQNKKPQKDIHQEQYKYTDETIQDVKIFRCPICSYCFKEWDFYEAHMMKKHNVSKVKETSMVLFKPNCTFCHLQYSNYKSYNTHLHKRHKNKILQRVRKQSSNKINKVVAKKTLFDFKSQDHISLEVDPINDEMSFNNDKDISEEKLQLRTITANVKVVAHQTILFQCSQCNIHFLTNASVKDHTEHLSLDDSECTICGRLFKNKDIHLHMEQHKYSNYITVNICKGQDTQEVHKRILHKCPSCAVHFSKEGILKHHTVCKMSPSQSAYCKICDILISEDIKTSHYEEHNDQKLKPSDYEIVEFKKRKKRTFVRSHKRRKGGIPKYMFHLMQCKVCDCNILRAHYKSAIHFRSLCAHLIKYVCKYCGLVFSNKSINSHRKLHQKCKDLSIRDFTFYDLKTGKKILPSIPVFPKCDSCDKHFITKFEVKRHVCNRYNYLNCPKCDMKLSQTAYDLHMPFHDLVLSNEGLIQNPTIEENPPSSCSVCGKNKINAVFSCNNCILAFNSYDEAIEHCHMHRDLNEIIIDKIECSICDLQFDKNRYDEHKKFHEDFPDAECNHYKMDVFYFGSHNDKWLKHVFGIDCSQDTVDEILKNSIYRHETRVKMRLFHRGSSGVNVYKCEKCDNYIDSNGIHEHYMACDQNISTNNEHNDNSNNSIVIFNGKEDEDYNKKIASMKKFYVLYECRMCHVVVNRKCEHVCVVGDYKDCGTCGLVFNAHEYEAHVEKHKRLNSFKENFMKVILLEAKEQKPLKSKHQVSKFSGMVCDYTFYKCLNCDVCVRDYRSTFQHYCLIDAAKSKCNICDLVFDEGKLKGHLKLHDTDPYFVRDTMFIQSFSPKNYIKNHVESIVDNEISTVVSDDSVTSSKNDFNTHSERKINIYKCKCGLHYLSEATAQTHLKKCKGKIKLKQSKQNCSKCGLHFSPDVLFKHLIEHHGKKDVTFKYEVIQITELVDTKMKS</sequence>
<dbReference type="OrthoDB" id="7285826at2759"/>
<evidence type="ECO:0000313" key="7">
    <source>
        <dbReference type="EMBL" id="CAG9575851.1"/>
    </source>
</evidence>
<evidence type="ECO:0000256" key="3">
    <source>
        <dbReference type="ARBA" id="ARBA00022771"/>
    </source>
</evidence>
<comment type="caution">
    <text evidence="7">The sequence shown here is derived from an EMBL/GenBank/DDBJ whole genome shotgun (WGS) entry which is preliminary data.</text>
</comment>
<dbReference type="Proteomes" id="UP000789524">
    <property type="component" value="Unassembled WGS sequence"/>
</dbReference>
<dbReference type="GO" id="GO:0000977">
    <property type="term" value="F:RNA polymerase II transcription regulatory region sequence-specific DNA binding"/>
    <property type="evidence" value="ECO:0007669"/>
    <property type="project" value="TreeGrafter"/>
</dbReference>
<feature type="domain" description="C2H2-type" evidence="6">
    <location>
        <begin position="67"/>
        <end position="88"/>
    </location>
</feature>
<dbReference type="PROSITE" id="PS00028">
    <property type="entry name" value="ZINC_FINGER_C2H2_1"/>
    <property type="match status" value="2"/>
</dbReference>
<organism evidence="7 8">
    <name type="scientific">Danaus chrysippus</name>
    <name type="common">African queen</name>
    <dbReference type="NCBI Taxonomy" id="151541"/>
    <lineage>
        <taxon>Eukaryota</taxon>
        <taxon>Metazoa</taxon>
        <taxon>Ecdysozoa</taxon>
        <taxon>Arthropoda</taxon>
        <taxon>Hexapoda</taxon>
        <taxon>Insecta</taxon>
        <taxon>Pterygota</taxon>
        <taxon>Neoptera</taxon>
        <taxon>Endopterygota</taxon>
        <taxon>Lepidoptera</taxon>
        <taxon>Glossata</taxon>
        <taxon>Ditrysia</taxon>
        <taxon>Papilionoidea</taxon>
        <taxon>Nymphalidae</taxon>
        <taxon>Danainae</taxon>
        <taxon>Danaini</taxon>
        <taxon>Danaina</taxon>
        <taxon>Danaus</taxon>
        <taxon>Anosia</taxon>
    </lineage>
</organism>
<proteinExistence type="predicted"/>
<keyword evidence="4" id="KW-0862">Zinc</keyword>
<evidence type="ECO:0000259" key="6">
    <source>
        <dbReference type="PROSITE" id="PS00028"/>
    </source>
</evidence>
<keyword evidence="3" id="KW-0863">Zinc-finger</keyword>
<evidence type="ECO:0000256" key="1">
    <source>
        <dbReference type="ARBA" id="ARBA00022723"/>
    </source>
</evidence>
<accession>A0A8J2W9G2</accession>
<keyword evidence="8" id="KW-1185">Reference proteome</keyword>
<keyword evidence="1" id="KW-0479">Metal-binding</keyword>
<dbReference type="GO" id="GO:0008270">
    <property type="term" value="F:zinc ion binding"/>
    <property type="evidence" value="ECO:0007669"/>
    <property type="project" value="UniProtKB-KW"/>
</dbReference>